<gene>
    <name evidence="2" type="ORF">GLYMA_01G064000</name>
</gene>
<evidence type="ECO:0000313" key="3">
    <source>
        <dbReference type="EnsemblPlants" id="KRH75122"/>
    </source>
</evidence>
<dbReference type="Proteomes" id="UP000008827">
    <property type="component" value="Chromosome 1"/>
</dbReference>
<reference evidence="2 3" key="1">
    <citation type="journal article" date="2010" name="Nature">
        <title>Genome sequence of the palaeopolyploid soybean.</title>
        <authorList>
            <person name="Schmutz J."/>
            <person name="Cannon S.B."/>
            <person name="Schlueter J."/>
            <person name="Ma J."/>
            <person name="Mitros T."/>
            <person name="Nelson W."/>
            <person name="Hyten D.L."/>
            <person name="Song Q."/>
            <person name="Thelen J.J."/>
            <person name="Cheng J."/>
            <person name="Xu D."/>
            <person name="Hellsten U."/>
            <person name="May G.D."/>
            <person name="Yu Y."/>
            <person name="Sakurai T."/>
            <person name="Umezawa T."/>
            <person name="Bhattacharyya M.K."/>
            <person name="Sandhu D."/>
            <person name="Valliyodan B."/>
            <person name="Lindquist E."/>
            <person name="Peto M."/>
            <person name="Grant D."/>
            <person name="Shu S."/>
            <person name="Goodstein D."/>
            <person name="Barry K."/>
            <person name="Futrell-Griggs M."/>
            <person name="Abernathy B."/>
            <person name="Du J."/>
            <person name="Tian Z."/>
            <person name="Zhu L."/>
            <person name="Gill N."/>
            <person name="Joshi T."/>
            <person name="Libault M."/>
            <person name="Sethuraman A."/>
            <person name="Zhang X.-C."/>
            <person name="Shinozaki K."/>
            <person name="Nguyen H.T."/>
            <person name="Wing R.A."/>
            <person name="Cregan P."/>
            <person name="Specht J."/>
            <person name="Grimwood J."/>
            <person name="Rokhsar D."/>
            <person name="Stacey G."/>
            <person name="Shoemaker R.C."/>
            <person name="Jackson S.A."/>
        </authorList>
    </citation>
    <scope>NUCLEOTIDE SEQUENCE [LARGE SCALE GENOMIC DNA]</scope>
    <source>
        <strain evidence="3">cv. Williams 82</strain>
        <tissue evidence="2">Callus</tissue>
    </source>
</reference>
<dbReference type="EnsemblPlants" id="KRH75122">
    <property type="protein sequence ID" value="KRH75122"/>
    <property type="gene ID" value="GLYMA_01G064000"/>
</dbReference>
<dbReference type="EMBL" id="CM000834">
    <property type="protein sequence ID" value="KRH75122.1"/>
    <property type="molecule type" value="Genomic_DNA"/>
</dbReference>
<keyword evidence="1" id="KW-0812">Transmembrane</keyword>
<accession>A0A0R0LCI2</accession>
<evidence type="ECO:0000313" key="2">
    <source>
        <dbReference type="EMBL" id="KRH75122.1"/>
    </source>
</evidence>
<keyword evidence="4" id="KW-1185">Reference proteome</keyword>
<name>A0A0R0LCI2_SOYBN</name>
<protein>
    <submittedName>
        <fullName evidence="2 3">Uncharacterized protein</fullName>
    </submittedName>
</protein>
<dbReference type="InParanoid" id="A0A0R0LCI2"/>
<sequence length="102" mass="11345">MWVTLQVEFAFFCSHCNRVLSVHTANGSNFFIFLILVRVLSSLDSGLLIIILSNRISNLRLEGKLVICWSIKGNVCAFADTQFPSSSPYCHLICGKQDGCCL</sequence>
<feature type="transmembrane region" description="Helical" evidence="1">
    <location>
        <begin position="30"/>
        <end position="52"/>
    </location>
</feature>
<organism evidence="2">
    <name type="scientific">Glycine max</name>
    <name type="common">Soybean</name>
    <name type="synonym">Glycine hispida</name>
    <dbReference type="NCBI Taxonomy" id="3847"/>
    <lineage>
        <taxon>Eukaryota</taxon>
        <taxon>Viridiplantae</taxon>
        <taxon>Streptophyta</taxon>
        <taxon>Embryophyta</taxon>
        <taxon>Tracheophyta</taxon>
        <taxon>Spermatophyta</taxon>
        <taxon>Magnoliopsida</taxon>
        <taxon>eudicotyledons</taxon>
        <taxon>Gunneridae</taxon>
        <taxon>Pentapetalae</taxon>
        <taxon>rosids</taxon>
        <taxon>fabids</taxon>
        <taxon>Fabales</taxon>
        <taxon>Fabaceae</taxon>
        <taxon>Papilionoideae</taxon>
        <taxon>50 kb inversion clade</taxon>
        <taxon>NPAAA clade</taxon>
        <taxon>indigoferoid/millettioid clade</taxon>
        <taxon>Phaseoleae</taxon>
        <taxon>Glycine</taxon>
        <taxon>Glycine subgen. Soja</taxon>
    </lineage>
</organism>
<dbReference type="AlphaFoldDB" id="A0A0R0LCI2"/>
<keyword evidence="1" id="KW-0472">Membrane</keyword>
<reference evidence="3" key="2">
    <citation type="submission" date="2018-02" db="UniProtKB">
        <authorList>
            <consortium name="EnsemblPlants"/>
        </authorList>
    </citation>
    <scope>IDENTIFICATION</scope>
    <source>
        <strain evidence="3">Williams 82</strain>
    </source>
</reference>
<dbReference type="Gramene" id="KRH75122">
    <property type="protein sequence ID" value="KRH75122"/>
    <property type="gene ID" value="GLYMA_01G064000"/>
</dbReference>
<reference evidence="2" key="3">
    <citation type="submission" date="2018-07" db="EMBL/GenBank/DDBJ databases">
        <title>WGS assembly of Glycine max.</title>
        <authorList>
            <person name="Schmutz J."/>
            <person name="Cannon S."/>
            <person name="Schlueter J."/>
            <person name="Ma J."/>
            <person name="Mitros T."/>
            <person name="Nelson W."/>
            <person name="Hyten D."/>
            <person name="Song Q."/>
            <person name="Thelen J."/>
            <person name="Cheng J."/>
            <person name="Xu D."/>
            <person name="Hellsten U."/>
            <person name="May G."/>
            <person name="Yu Y."/>
            <person name="Sakurai T."/>
            <person name="Umezawa T."/>
            <person name="Bhattacharyya M."/>
            <person name="Sandhu D."/>
            <person name="Valliyodan B."/>
            <person name="Lindquist E."/>
            <person name="Peto M."/>
            <person name="Grant D."/>
            <person name="Shu S."/>
            <person name="Goodstein D."/>
            <person name="Barry K."/>
            <person name="Futrell-Griggs M."/>
            <person name="Abernathy B."/>
            <person name="Du J."/>
            <person name="Tian Z."/>
            <person name="Zhu L."/>
            <person name="Gill N."/>
            <person name="Joshi T."/>
            <person name="Libault M."/>
            <person name="Sethuraman A."/>
            <person name="Zhang X."/>
            <person name="Shinozaki K."/>
            <person name="Nguyen H."/>
            <person name="Wing R."/>
            <person name="Cregan P."/>
            <person name="Specht J."/>
            <person name="Grimwood J."/>
            <person name="Rokhsar D."/>
            <person name="Stacey G."/>
            <person name="Shoemaker R."/>
            <person name="Jackson S."/>
        </authorList>
    </citation>
    <scope>NUCLEOTIDE SEQUENCE</scope>
    <source>
        <tissue evidence="2">Callus</tissue>
    </source>
</reference>
<evidence type="ECO:0000256" key="1">
    <source>
        <dbReference type="SAM" id="Phobius"/>
    </source>
</evidence>
<proteinExistence type="predicted"/>
<keyword evidence="1" id="KW-1133">Transmembrane helix</keyword>
<evidence type="ECO:0000313" key="4">
    <source>
        <dbReference type="Proteomes" id="UP000008827"/>
    </source>
</evidence>